<feature type="transmembrane region" description="Helical" evidence="6">
    <location>
        <begin position="36"/>
        <end position="59"/>
    </location>
</feature>
<evidence type="ECO:0000256" key="2">
    <source>
        <dbReference type="ARBA" id="ARBA00022475"/>
    </source>
</evidence>
<evidence type="ECO:0000313" key="8">
    <source>
        <dbReference type="Proteomes" id="UP000886842"/>
    </source>
</evidence>
<evidence type="ECO:0000313" key="7">
    <source>
        <dbReference type="EMBL" id="HIT74541.1"/>
    </source>
</evidence>
<dbReference type="AlphaFoldDB" id="A0A9D1GW09"/>
<dbReference type="Proteomes" id="UP000886842">
    <property type="component" value="Unassembled WGS sequence"/>
</dbReference>
<feature type="transmembrane region" description="Helical" evidence="6">
    <location>
        <begin position="378"/>
        <end position="399"/>
    </location>
</feature>
<dbReference type="CDD" id="cd13128">
    <property type="entry name" value="MATE_Wzx_like"/>
    <property type="match status" value="1"/>
</dbReference>
<feature type="transmembrane region" description="Helical" evidence="6">
    <location>
        <begin position="253"/>
        <end position="274"/>
    </location>
</feature>
<evidence type="ECO:0000256" key="6">
    <source>
        <dbReference type="SAM" id="Phobius"/>
    </source>
</evidence>
<keyword evidence="3 6" id="KW-0812">Transmembrane</keyword>
<feature type="transmembrane region" description="Helical" evidence="6">
    <location>
        <begin position="105"/>
        <end position="129"/>
    </location>
</feature>
<feature type="transmembrane region" description="Helical" evidence="6">
    <location>
        <begin position="324"/>
        <end position="346"/>
    </location>
</feature>
<evidence type="ECO:0000256" key="4">
    <source>
        <dbReference type="ARBA" id="ARBA00022989"/>
    </source>
</evidence>
<feature type="transmembrane region" description="Helical" evidence="6">
    <location>
        <begin position="353"/>
        <end position="372"/>
    </location>
</feature>
<dbReference type="EMBL" id="DVLP01000086">
    <property type="protein sequence ID" value="HIT74541.1"/>
    <property type="molecule type" value="Genomic_DNA"/>
</dbReference>
<evidence type="ECO:0000256" key="5">
    <source>
        <dbReference type="ARBA" id="ARBA00023136"/>
    </source>
</evidence>
<feature type="transmembrane region" description="Helical" evidence="6">
    <location>
        <begin position="444"/>
        <end position="468"/>
    </location>
</feature>
<name>A0A9D1GW09_9ACTN</name>
<comment type="subcellular location">
    <subcellularLocation>
        <location evidence="1">Cell membrane</location>
        <topology evidence="1">Multi-pass membrane protein</topology>
    </subcellularLocation>
</comment>
<organism evidence="7 8">
    <name type="scientific">Candidatus Avipropionibacterium avicola</name>
    <dbReference type="NCBI Taxonomy" id="2840701"/>
    <lineage>
        <taxon>Bacteria</taxon>
        <taxon>Bacillati</taxon>
        <taxon>Actinomycetota</taxon>
        <taxon>Actinomycetes</taxon>
        <taxon>Propionibacteriales</taxon>
        <taxon>Propionibacteriaceae</taxon>
        <taxon>Propionibacteriaceae incertae sedis</taxon>
        <taxon>Candidatus Avipropionibacterium</taxon>
    </lineage>
</organism>
<gene>
    <name evidence="7" type="ORF">IAA98_03060</name>
</gene>
<protein>
    <submittedName>
        <fullName evidence="7">Flippase</fullName>
    </submittedName>
</protein>
<feature type="transmembrane region" description="Helical" evidence="6">
    <location>
        <begin position="12"/>
        <end position="30"/>
    </location>
</feature>
<accession>A0A9D1GW09</accession>
<feature type="transmembrane region" description="Helical" evidence="6">
    <location>
        <begin position="79"/>
        <end position="99"/>
    </location>
</feature>
<dbReference type="GO" id="GO:0005886">
    <property type="term" value="C:plasma membrane"/>
    <property type="evidence" value="ECO:0007669"/>
    <property type="project" value="UniProtKB-SubCell"/>
</dbReference>
<keyword evidence="5 6" id="KW-0472">Membrane</keyword>
<sequence>MTNSSILVVSRIITAVFGWAGTVVIARTLSPEDWGQYAFVFGLLGIMALITDLGVGRVVLARLAADDHDEARQVAGSFILLRGLLGTLGFAVAIAYAALTGLSVTMVAVVAFAATSVILATPANALLVLYQARLRLVPVALWDIVAQLVQFALVLVVAWASPSLAWFIIPAIAKELVVLVARTTGVLRGSLGSVPDFSAGTKYWGEMLREAIPISIGFALIMLLTKVDILILQRLDTYDAVGMYAIGYKFSDLVIMVTVTISVPITTVLVRSWPDDPETFRHRTRQAMVVAGGLGALASIGFWPTADFFVGLLYGETFVPASHAARILVVSSAISGVTNIGLVALVAARKLSVFPWVAGAGVLLNVGLNYLAIPRWSYDGAAVATLITEVVMFVACLIVVQASLRIRGSVPWGPLIRQILLAASVIAPAAVLIGFSGWPWPPVIIVALVLFVALVEYSGSLEDVTLLGRIPARIRRGRKDH</sequence>
<feature type="transmembrane region" description="Helical" evidence="6">
    <location>
        <begin position="419"/>
        <end position="438"/>
    </location>
</feature>
<feature type="transmembrane region" description="Helical" evidence="6">
    <location>
        <begin position="164"/>
        <end position="181"/>
    </location>
</feature>
<evidence type="ECO:0000256" key="1">
    <source>
        <dbReference type="ARBA" id="ARBA00004651"/>
    </source>
</evidence>
<dbReference type="PANTHER" id="PTHR30250">
    <property type="entry name" value="PST FAMILY PREDICTED COLANIC ACID TRANSPORTER"/>
    <property type="match status" value="1"/>
</dbReference>
<dbReference type="InterPro" id="IPR002797">
    <property type="entry name" value="Polysacc_synth"/>
</dbReference>
<feature type="transmembrane region" description="Helical" evidence="6">
    <location>
        <begin position="286"/>
        <end position="304"/>
    </location>
</feature>
<dbReference type="Pfam" id="PF01943">
    <property type="entry name" value="Polysacc_synt"/>
    <property type="match status" value="1"/>
</dbReference>
<keyword evidence="4 6" id="KW-1133">Transmembrane helix</keyword>
<evidence type="ECO:0000256" key="3">
    <source>
        <dbReference type="ARBA" id="ARBA00022692"/>
    </source>
</evidence>
<comment type="caution">
    <text evidence="7">The sequence shown here is derived from an EMBL/GenBank/DDBJ whole genome shotgun (WGS) entry which is preliminary data.</text>
</comment>
<reference evidence="7" key="2">
    <citation type="journal article" date="2021" name="PeerJ">
        <title>Extensive microbial diversity within the chicken gut microbiome revealed by metagenomics and culture.</title>
        <authorList>
            <person name="Gilroy R."/>
            <person name="Ravi A."/>
            <person name="Getino M."/>
            <person name="Pursley I."/>
            <person name="Horton D.L."/>
            <person name="Alikhan N.F."/>
            <person name="Baker D."/>
            <person name="Gharbi K."/>
            <person name="Hall N."/>
            <person name="Watson M."/>
            <person name="Adriaenssens E.M."/>
            <person name="Foster-Nyarko E."/>
            <person name="Jarju S."/>
            <person name="Secka A."/>
            <person name="Antonio M."/>
            <person name="Oren A."/>
            <person name="Chaudhuri R.R."/>
            <person name="La Ragione R."/>
            <person name="Hildebrand F."/>
            <person name="Pallen M.J."/>
        </authorList>
    </citation>
    <scope>NUCLEOTIDE SEQUENCE</scope>
    <source>
        <strain evidence="7">ChiGjej1B1-24693</strain>
    </source>
</reference>
<proteinExistence type="predicted"/>
<feature type="transmembrane region" description="Helical" evidence="6">
    <location>
        <begin position="136"/>
        <end position="158"/>
    </location>
</feature>
<dbReference type="InterPro" id="IPR050833">
    <property type="entry name" value="Poly_Biosynth_Transport"/>
</dbReference>
<keyword evidence="2" id="KW-1003">Cell membrane</keyword>
<dbReference type="PANTHER" id="PTHR30250:SF11">
    <property type="entry name" value="O-ANTIGEN TRANSPORTER-RELATED"/>
    <property type="match status" value="1"/>
</dbReference>
<reference evidence="7" key="1">
    <citation type="submission" date="2020-10" db="EMBL/GenBank/DDBJ databases">
        <authorList>
            <person name="Gilroy R."/>
        </authorList>
    </citation>
    <scope>NUCLEOTIDE SEQUENCE</scope>
    <source>
        <strain evidence="7">ChiGjej1B1-24693</strain>
    </source>
</reference>
<feature type="transmembrane region" description="Helical" evidence="6">
    <location>
        <begin position="211"/>
        <end position="233"/>
    </location>
</feature>